<accession>A0ABU0Y397</accession>
<sequence>MTSEYKYATAEISVQNAQPGQRISVTLDIETKSDTLCWSTGDPSEDSNSGITINASGGVALPLSSLSVNGVLIDLQISAGGSDSVTFNISPCLTANGSLSLLKIKSTSDSGPVLTFNFDGKKPITLSQNFVILEWPN</sequence>
<gene>
    <name evidence="1" type="ORF">RB624_28465</name>
</gene>
<comment type="caution">
    <text evidence="1">The sequence shown here is derived from an EMBL/GenBank/DDBJ whole genome shotgun (WGS) entry which is preliminary data.</text>
</comment>
<dbReference type="GeneID" id="56946397"/>
<evidence type="ECO:0000313" key="1">
    <source>
        <dbReference type="EMBL" id="MDQ4629833.1"/>
    </source>
</evidence>
<name>A0ABU0Y397_9BURK</name>
<dbReference type="RefSeq" id="WP_034777728.1">
    <property type="nucleotide sequence ID" value="NZ_CBCRWJ010000017.1"/>
</dbReference>
<reference evidence="1 2" key="1">
    <citation type="submission" date="2023-08" db="EMBL/GenBank/DDBJ databases">
        <title>Draft genome sequence of Janthinobacterium lividum.</title>
        <authorList>
            <person name="Chun B.H."/>
            <person name="Lee Y."/>
        </authorList>
    </citation>
    <scope>NUCLEOTIDE SEQUENCE [LARGE SCALE GENOMIC DNA]</scope>
    <source>
        <strain evidence="1 2">AMJK</strain>
    </source>
</reference>
<proteinExistence type="predicted"/>
<dbReference type="EMBL" id="JAVFKP010000018">
    <property type="protein sequence ID" value="MDQ4629833.1"/>
    <property type="molecule type" value="Genomic_DNA"/>
</dbReference>
<dbReference type="Proteomes" id="UP001237592">
    <property type="component" value="Unassembled WGS sequence"/>
</dbReference>
<protein>
    <submittedName>
        <fullName evidence="1">Uncharacterized protein</fullName>
    </submittedName>
</protein>
<evidence type="ECO:0000313" key="2">
    <source>
        <dbReference type="Proteomes" id="UP001237592"/>
    </source>
</evidence>
<keyword evidence="2" id="KW-1185">Reference proteome</keyword>
<organism evidence="1 2">
    <name type="scientific">Janthinobacterium lividum</name>
    <dbReference type="NCBI Taxonomy" id="29581"/>
    <lineage>
        <taxon>Bacteria</taxon>
        <taxon>Pseudomonadati</taxon>
        <taxon>Pseudomonadota</taxon>
        <taxon>Betaproteobacteria</taxon>
        <taxon>Burkholderiales</taxon>
        <taxon>Oxalobacteraceae</taxon>
        <taxon>Janthinobacterium</taxon>
    </lineage>
</organism>